<dbReference type="Proteomes" id="UP000595691">
    <property type="component" value="Chromosome"/>
</dbReference>
<protein>
    <submittedName>
        <fullName evidence="2">NERD domain-containing protein</fullName>
    </submittedName>
</protein>
<organism evidence="2 3">
    <name type="scientific">Heyndrickxia vini</name>
    <dbReference type="NCBI Taxonomy" id="1476025"/>
    <lineage>
        <taxon>Bacteria</taxon>
        <taxon>Bacillati</taxon>
        <taxon>Bacillota</taxon>
        <taxon>Bacilli</taxon>
        <taxon>Bacillales</taxon>
        <taxon>Bacillaceae</taxon>
        <taxon>Heyndrickxia</taxon>
    </lineage>
</organism>
<dbReference type="RefSeq" id="WP_202779365.1">
    <property type="nucleotide sequence ID" value="NZ_CP065425.1"/>
</dbReference>
<dbReference type="Pfam" id="PF08378">
    <property type="entry name" value="NERD"/>
    <property type="match status" value="1"/>
</dbReference>
<evidence type="ECO:0000259" key="1">
    <source>
        <dbReference type="PROSITE" id="PS50965"/>
    </source>
</evidence>
<reference evidence="2 3" key="1">
    <citation type="submission" date="2020-11" db="EMBL/GenBank/DDBJ databases">
        <title>Taxonomic evaluation of the Bacillus sporothermodurans group of bacteria based on whole genome sequences.</title>
        <authorList>
            <person name="Fiedler G."/>
            <person name="Herbstmann A.-D."/>
            <person name="Doll E."/>
            <person name="Wenning M."/>
            <person name="Brinks E."/>
            <person name="Kabisch J."/>
            <person name="Breitenwieser F."/>
            <person name="Lappann M."/>
            <person name="Boehnlein C."/>
            <person name="Franz C."/>
        </authorList>
    </citation>
    <scope>NUCLEOTIDE SEQUENCE [LARGE SCALE GENOMIC DNA]</scope>
    <source>
        <strain evidence="2 3">JCM 19841</strain>
    </source>
</reference>
<sequence length="328" mass="38737">MIVKPIEIPEFLQQLEALDGRLFKKHEKKELVGKQLTYRRTGYYGEKSVEFPLSCLPNKDYLILHNIRLHFQNHYFQIDTLILSRNFFLLLEIKNYYGTLVFDSDFDQFIRITDEGRKEGFENPIIQVERHKNQLNQWLVKCFGLAIPIETLVVISSPRTILINDSNNPHVKEKVIHSANLPLKIQEIQNKYRHPIVDTKQLTRISKKILKEHTPAWRNILQMFNLKENEILTGTRCDSCFHIPMIRKNGKWSCPICYHISKDSHLFALKDYALLIRKTITNKEARNFLHLSSDTTTKRLLQSMDLPYIGENKGRKYLLDSLVKRFEK</sequence>
<feature type="domain" description="NERD" evidence="1">
    <location>
        <begin position="41"/>
        <end position="158"/>
    </location>
</feature>
<proteinExistence type="predicted"/>
<gene>
    <name evidence="2" type="ORF">I5776_05665</name>
</gene>
<keyword evidence="3" id="KW-1185">Reference proteome</keyword>
<evidence type="ECO:0000313" key="3">
    <source>
        <dbReference type="Proteomes" id="UP000595691"/>
    </source>
</evidence>
<name>A0ABX7E5C1_9BACI</name>
<dbReference type="EMBL" id="CP065425">
    <property type="protein sequence ID" value="QQZ10421.1"/>
    <property type="molecule type" value="Genomic_DNA"/>
</dbReference>
<dbReference type="PROSITE" id="PS50965">
    <property type="entry name" value="NERD"/>
    <property type="match status" value="1"/>
</dbReference>
<dbReference type="InterPro" id="IPR011528">
    <property type="entry name" value="NERD"/>
</dbReference>
<accession>A0ABX7E5C1</accession>
<evidence type="ECO:0000313" key="2">
    <source>
        <dbReference type="EMBL" id="QQZ10421.1"/>
    </source>
</evidence>